<gene>
    <name evidence="3" type="ORF">IQ229_14985</name>
</gene>
<sequence length="444" mass="49409">FWTATFLYLKLTPPTYTSSSAINLPGAWSNANINLPNIGYANYENVSPYAALASQDPREIYKFIAESDPILKAAADQLNMSLEEFGKPRLKLIINTSMMSIDFQGASPQEAKNKSLAFYKALQARLNILRNQEAVQRDIGYQTSLISSQKKLEIAHKRLADYKARSGLNSPDQIKDLTTNIEQLRRQRSEIIGQQQQASTRLAQLSDNLKLSAGQATDAFTLQTDQIFQQNLKNYSDASASVVVLESKFLPNHPTLIAEQAKRDAAQEALLVRGQSLLGRKFTLAVLKQLSLSSNNSGNNVPRDALSQELVIVQANQKGFTAQAQALEQQINQLESRLKNLTQLETTLDSLKRNAQIAEAVFSSNLTRLDIGKSNTFGSYPLIQLVIQPTLPEKPTSPKDKLVLLGSTLGSLFVSLGLVLLWWRERKNLISDKTVSTERKRMEQ</sequence>
<keyword evidence="2" id="KW-1133">Transmembrane helix</keyword>
<reference evidence="3 4" key="1">
    <citation type="submission" date="2020-10" db="EMBL/GenBank/DDBJ databases">
        <authorList>
            <person name="Castelo-Branco R."/>
            <person name="Eusebio N."/>
            <person name="Adriana R."/>
            <person name="Vieira A."/>
            <person name="Brugerolle De Fraissinette N."/>
            <person name="Rezende De Castro R."/>
            <person name="Schneider M.P."/>
            <person name="Vasconcelos V."/>
            <person name="Leao P.N."/>
        </authorList>
    </citation>
    <scope>NUCLEOTIDE SEQUENCE [LARGE SCALE GENOMIC DNA]</scope>
    <source>
        <strain evidence="3 4">LEGE 07299</strain>
    </source>
</reference>
<protein>
    <submittedName>
        <fullName evidence="3">Uncharacterized protein</fullName>
    </submittedName>
</protein>
<comment type="caution">
    <text evidence="3">The sequence shown here is derived from an EMBL/GenBank/DDBJ whole genome shotgun (WGS) entry which is preliminary data.</text>
</comment>
<evidence type="ECO:0000313" key="4">
    <source>
        <dbReference type="Proteomes" id="UP000647836"/>
    </source>
</evidence>
<name>A0ABR9U0K1_9NOSO</name>
<accession>A0ABR9U0K1</accession>
<evidence type="ECO:0000313" key="3">
    <source>
        <dbReference type="EMBL" id="MBE9106192.1"/>
    </source>
</evidence>
<proteinExistence type="predicted"/>
<feature type="non-terminal residue" evidence="3">
    <location>
        <position position="1"/>
    </location>
</feature>
<organism evidence="3 4">
    <name type="scientific">Nostoc cf. edaphicum LEGE 07299</name>
    <dbReference type="NCBI Taxonomy" id="2777974"/>
    <lineage>
        <taxon>Bacteria</taxon>
        <taxon>Bacillati</taxon>
        <taxon>Cyanobacteriota</taxon>
        <taxon>Cyanophyceae</taxon>
        <taxon>Nostocales</taxon>
        <taxon>Nostocaceae</taxon>
        <taxon>Nostoc</taxon>
    </lineage>
</organism>
<dbReference type="InterPro" id="IPR050445">
    <property type="entry name" value="Bact_polysacc_biosynth/exp"/>
</dbReference>
<evidence type="ECO:0000256" key="2">
    <source>
        <dbReference type="SAM" id="Phobius"/>
    </source>
</evidence>
<keyword evidence="2" id="KW-0472">Membrane</keyword>
<dbReference type="PANTHER" id="PTHR32309:SF13">
    <property type="entry name" value="FERRIC ENTEROBACTIN TRANSPORT PROTEIN FEPE"/>
    <property type="match status" value="1"/>
</dbReference>
<dbReference type="RefSeq" id="WP_194044922.1">
    <property type="nucleotide sequence ID" value="NZ_JADEXF010000468.1"/>
</dbReference>
<evidence type="ECO:0000256" key="1">
    <source>
        <dbReference type="SAM" id="Coils"/>
    </source>
</evidence>
<keyword evidence="2" id="KW-0812">Transmembrane</keyword>
<keyword evidence="1" id="KW-0175">Coiled coil</keyword>
<dbReference type="Proteomes" id="UP000647836">
    <property type="component" value="Unassembled WGS sequence"/>
</dbReference>
<feature type="coiled-coil region" evidence="1">
    <location>
        <begin position="317"/>
        <end position="361"/>
    </location>
</feature>
<keyword evidence="4" id="KW-1185">Reference proteome</keyword>
<dbReference type="EMBL" id="JADEXF010000468">
    <property type="protein sequence ID" value="MBE9106192.1"/>
    <property type="molecule type" value="Genomic_DNA"/>
</dbReference>
<dbReference type="PANTHER" id="PTHR32309">
    <property type="entry name" value="TYROSINE-PROTEIN KINASE"/>
    <property type="match status" value="1"/>
</dbReference>
<feature type="transmembrane region" description="Helical" evidence="2">
    <location>
        <begin position="402"/>
        <end position="423"/>
    </location>
</feature>